<evidence type="ECO:0000313" key="3">
    <source>
        <dbReference type="Proteomes" id="UP000054495"/>
    </source>
</evidence>
<dbReference type="AlphaFoldDB" id="A0A0D6M3S8"/>
<reference evidence="2 3" key="1">
    <citation type="submission" date="2013-05" db="EMBL/GenBank/DDBJ databases">
        <title>Draft genome of the parasitic nematode Anyclostoma ceylanicum.</title>
        <authorList>
            <person name="Mitreva M."/>
        </authorList>
    </citation>
    <scope>NUCLEOTIDE SEQUENCE [LARGE SCALE GENOMIC DNA]</scope>
</reference>
<name>A0A0D6M3S8_9BILA</name>
<feature type="region of interest" description="Disordered" evidence="1">
    <location>
        <begin position="181"/>
        <end position="218"/>
    </location>
</feature>
<sequence length="235" mass="27501">MTAANLLTLPHFTLISTWPQLTAKTREGFDEWLANRGFLWKERPCPSCGNPRKETARTLEVDEKSIVQRTQWFRDVLVDHYTTKVTLRIGGPDTVVQVEETHTVRRRYSVWNEARFRGDRSAAELDAVIQRHVIPGGVKSHNQQAKINSTTLRTKRDIRSYDYEYYDDMKNFRWLPNNRHAKRNRRSRHAEHGHVSDEDYEKKHDISSENNHNRHSPPLIVSFVSSANQLTALKQ</sequence>
<proteinExistence type="predicted"/>
<organism evidence="2 3">
    <name type="scientific">Ancylostoma ceylanicum</name>
    <dbReference type="NCBI Taxonomy" id="53326"/>
    <lineage>
        <taxon>Eukaryota</taxon>
        <taxon>Metazoa</taxon>
        <taxon>Ecdysozoa</taxon>
        <taxon>Nematoda</taxon>
        <taxon>Chromadorea</taxon>
        <taxon>Rhabditida</taxon>
        <taxon>Rhabditina</taxon>
        <taxon>Rhabditomorpha</taxon>
        <taxon>Strongyloidea</taxon>
        <taxon>Ancylostomatidae</taxon>
        <taxon>Ancylostomatinae</taxon>
        <taxon>Ancylostoma</taxon>
    </lineage>
</organism>
<evidence type="ECO:0000313" key="2">
    <source>
        <dbReference type="EMBL" id="EPB78794.1"/>
    </source>
</evidence>
<gene>
    <name evidence="2" type="ORF">ANCCEY_02073</name>
</gene>
<protein>
    <submittedName>
        <fullName evidence="2">Uncharacterized protein</fullName>
    </submittedName>
</protein>
<feature type="compositionally biased region" description="Basic and acidic residues" evidence="1">
    <location>
        <begin position="190"/>
        <end position="207"/>
    </location>
</feature>
<evidence type="ECO:0000256" key="1">
    <source>
        <dbReference type="SAM" id="MobiDB-lite"/>
    </source>
</evidence>
<accession>A0A0D6M3S8</accession>
<keyword evidence="3" id="KW-1185">Reference proteome</keyword>
<dbReference type="Proteomes" id="UP000054495">
    <property type="component" value="Unassembled WGS sequence"/>
</dbReference>
<dbReference type="EMBL" id="KE124805">
    <property type="protein sequence ID" value="EPB78794.1"/>
    <property type="molecule type" value="Genomic_DNA"/>
</dbReference>